<evidence type="ECO:0000256" key="1">
    <source>
        <dbReference type="ARBA" id="ARBA00009924"/>
    </source>
</evidence>
<evidence type="ECO:0000313" key="6">
    <source>
        <dbReference type="EMBL" id="QBB72719.1"/>
    </source>
</evidence>
<dbReference type="InterPro" id="IPR027417">
    <property type="entry name" value="P-loop_NTPase"/>
</dbReference>
<gene>
    <name evidence="6" type="primary">ppk2</name>
    <name evidence="6" type="ORF">ELE36_15230</name>
</gene>
<feature type="domain" description="Polyphosphate kinase-2-related" evidence="5">
    <location>
        <begin position="2"/>
        <end position="224"/>
    </location>
</feature>
<dbReference type="Proteomes" id="UP000291562">
    <property type="component" value="Chromosome"/>
</dbReference>
<dbReference type="KEGG" id="xbc:ELE36_15230"/>
<name>A0A411HQD4_9GAMM</name>
<dbReference type="InterPro" id="IPR022486">
    <property type="entry name" value="PPK2_PA0141"/>
</dbReference>
<proteinExistence type="inferred from homology"/>
<dbReference type="InterPro" id="IPR022488">
    <property type="entry name" value="PPK2-related"/>
</dbReference>
<dbReference type="GO" id="GO:0008976">
    <property type="term" value="F:polyphosphate kinase activity"/>
    <property type="evidence" value="ECO:0007669"/>
    <property type="project" value="UniProtKB-UniRule"/>
</dbReference>
<dbReference type="OrthoDB" id="9775224at2"/>
<keyword evidence="7" id="KW-1185">Reference proteome</keyword>
<evidence type="ECO:0000256" key="4">
    <source>
        <dbReference type="RuleBase" id="RU369062"/>
    </source>
</evidence>
<keyword evidence="2 4" id="KW-0808">Transferase</keyword>
<comment type="similarity">
    <text evidence="1 4">Belongs to the polyphosphate kinase 2 (PPK2) family. Class I subfamily.</text>
</comment>
<dbReference type="AlphaFoldDB" id="A0A411HQD4"/>
<evidence type="ECO:0000256" key="2">
    <source>
        <dbReference type="ARBA" id="ARBA00022679"/>
    </source>
</evidence>
<dbReference type="InterPro" id="IPR016898">
    <property type="entry name" value="Polyphosphate_phosphotransfera"/>
</dbReference>
<organism evidence="6 7">
    <name type="scientific">Pseudolysobacter antarcticus</name>
    <dbReference type="NCBI Taxonomy" id="2511995"/>
    <lineage>
        <taxon>Bacteria</taxon>
        <taxon>Pseudomonadati</taxon>
        <taxon>Pseudomonadota</taxon>
        <taxon>Gammaproteobacteria</taxon>
        <taxon>Lysobacterales</taxon>
        <taxon>Rhodanobacteraceae</taxon>
        <taxon>Pseudolysobacter</taxon>
    </lineage>
</organism>
<dbReference type="PANTHER" id="PTHR34383">
    <property type="entry name" value="POLYPHOSPHATE:AMP PHOSPHOTRANSFERASE-RELATED"/>
    <property type="match status" value="1"/>
</dbReference>
<dbReference type="PANTHER" id="PTHR34383:SF1">
    <property type="entry name" value="ADP-POLYPHOSPHATE PHOSPHOTRANSFERASE"/>
    <property type="match status" value="1"/>
</dbReference>
<dbReference type="Pfam" id="PF03976">
    <property type="entry name" value="PPK2"/>
    <property type="match status" value="1"/>
</dbReference>
<dbReference type="SUPFAM" id="SSF52540">
    <property type="entry name" value="P-loop containing nucleoside triphosphate hydrolases"/>
    <property type="match status" value="1"/>
</dbReference>
<comment type="function">
    <text evidence="4">Uses inorganic polyphosphate (polyP) as a donor to convert GDP to GTP or ADP to ATP.</text>
</comment>
<comment type="subunit">
    <text evidence="4">Homotetramer.</text>
</comment>
<sequence length="255" mass="29825">MKNKKYEHHLEALQIELVELQRWLIHTGKRAVVLFEGRDAAGKGGTIKALSEPLNTRYTHIVALSKPDERERTQWFYQRYIEHLPAAGELVLFDRSWYNRAGVDHVMGFCTEPEYQRFLVECPVFEQGLINDGILLFKYWLAVDQVEQEERFAERAHDPLKRWKISPVDIAARNKYHAYSEARDVMIEHTSTAMAPWHVVDFNDQRRGRLNLIRHLLDQMPDRKIPVKPMKLAKLKGDPGVEELADKALWVPAKF</sequence>
<keyword evidence="3 4" id="KW-0418">Kinase</keyword>
<reference evidence="6 7" key="1">
    <citation type="submission" date="2019-01" db="EMBL/GenBank/DDBJ databases">
        <title>Pseudolysobacter antarctica gen. nov., sp. nov., isolated from Fildes Peninsula, Antarctica.</title>
        <authorList>
            <person name="Wei Z."/>
            <person name="Peng F."/>
        </authorList>
    </citation>
    <scope>NUCLEOTIDE SEQUENCE [LARGE SCALE GENOMIC DNA]</scope>
    <source>
        <strain evidence="6 7">AQ6-296</strain>
    </source>
</reference>
<accession>A0A411HQD4</accession>
<dbReference type="GO" id="GO:0006793">
    <property type="term" value="P:phosphorus metabolic process"/>
    <property type="evidence" value="ECO:0007669"/>
    <property type="project" value="InterPro"/>
</dbReference>
<dbReference type="Gene3D" id="3.40.50.300">
    <property type="entry name" value="P-loop containing nucleotide triphosphate hydrolases"/>
    <property type="match status" value="1"/>
</dbReference>
<evidence type="ECO:0000259" key="5">
    <source>
        <dbReference type="Pfam" id="PF03976"/>
    </source>
</evidence>
<evidence type="ECO:0000256" key="3">
    <source>
        <dbReference type="ARBA" id="ARBA00022777"/>
    </source>
</evidence>
<dbReference type="PIRSF" id="PIRSF028756">
    <property type="entry name" value="PPK2_prd"/>
    <property type="match status" value="1"/>
</dbReference>
<dbReference type="EMBL" id="CP035704">
    <property type="protein sequence ID" value="QBB72719.1"/>
    <property type="molecule type" value="Genomic_DNA"/>
</dbReference>
<dbReference type="EC" id="2.7.4.-" evidence="4"/>
<protein>
    <recommendedName>
        <fullName evidence="4">ADP/GDP-polyphosphate phosphotransferase</fullName>
        <ecNumber evidence="4">2.7.4.-</ecNumber>
    </recommendedName>
    <alternativeName>
        <fullName evidence="4">Polyphosphate kinase PPK2</fullName>
    </alternativeName>
</protein>
<dbReference type="NCBIfam" id="TIGR03707">
    <property type="entry name" value="PPK2_P_aer"/>
    <property type="match status" value="1"/>
</dbReference>
<evidence type="ECO:0000313" key="7">
    <source>
        <dbReference type="Proteomes" id="UP000291562"/>
    </source>
</evidence>